<reference evidence="2" key="1">
    <citation type="submission" date="2020-02" db="EMBL/GenBank/DDBJ databases">
        <authorList>
            <person name="Meier V. D."/>
        </authorList>
    </citation>
    <scope>NUCLEOTIDE SEQUENCE</scope>
    <source>
        <strain evidence="2">AVDCRST_MAG21</strain>
    </source>
</reference>
<feature type="region of interest" description="Disordered" evidence="1">
    <location>
        <begin position="1"/>
        <end position="45"/>
    </location>
</feature>
<feature type="compositionally biased region" description="Basic residues" evidence="1">
    <location>
        <begin position="24"/>
        <end position="35"/>
    </location>
</feature>
<sequence length="45" mass="4661">HRLHGRGALPGQPDPAPGAAARERRSHARAHRHLRPAGPGCAGAL</sequence>
<organism evidence="2">
    <name type="scientific">uncultured Nocardioidaceae bacterium</name>
    <dbReference type="NCBI Taxonomy" id="253824"/>
    <lineage>
        <taxon>Bacteria</taxon>
        <taxon>Bacillati</taxon>
        <taxon>Actinomycetota</taxon>
        <taxon>Actinomycetes</taxon>
        <taxon>Propionibacteriales</taxon>
        <taxon>Nocardioidaceae</taxon>
        <taxon>environmental samples</taxon>
    </lineage>
</organism>
<feature type="non-terminal residue" evidence="2">
    <location>
        <position position="45"/>
    </location>
</feature>
<evidence type="ECO:0000256" key="1">
    <source>
        <dbReference type="SAM" id="MobiDB-lite"/>
    </source>
</evidence>
<name>A0A6J4MQS1_9ACTN</name>
<feature type="non-terminal residue" evidence="2">
    <location>
        <position position="1"/>
    </location>
</feature>
<dbReference type="AlphaFoldDB" id="A0A6J4MQS1"/>
<dbReference type="EMBL" id="CADCUL010000006">
    <property type="protein sequence ID" value="CAA9364633.1"/>
    <property type="molecule type" value="Genomic_DNA"/>
</dbReference>
<gene>
    <name evidence="2" type="ORF">AVDCRST_MAG21-32</name>
</gene>
<evidence type="ECO:0000313" key="2">
    <source>
        <dbReference type="EMBL" id="CAA9364633.1"/>
    </source>
</evidence>
<accession>A0A6J4MQS1</accession>
<proteinExistence type="predicted"/>
<protein>
    <submittedName>
        <fullName evidence="2">Uncharacterized protein</fullName>
    </submittedName>
</protein>